<sequence length="84" mass="9210">MTSSLCFWAAHLAGPKWGPFSSWCCAWLETIWLIVGIRTQAYAGSHTLQSIILLSTGTIKVEGTSLQNGYSYVCILASLLYGQH</sequence>
<dbReference type="EMBL" id="KN655615">
    <property type="protein sequence ID" value="KHN24215.1"/>
    <property type="molecule type" value="Genomic_DNA"/>
</dbReference>
<name>A0A0B2QS63_GLYSO</name>
<proteinExistence type="predicted"/>
<gene>
    <name evidence="1" type="ORF">glysoja_044936</name>
</gene>
<dbReference type="Proteomes" id="UP000053555">
    <property type="component" value="Unassembled WGS sequence"/>
</dbReference>
<dbReference type="AlphaFoldDB" id="A0A0B2QS63"/>
<organism evidence="1">
    <name type="scientific">Glycine soja</name>
    <name type="common">Wild soybean</name>
    <dbReference type="NCBI Taxonomy" id="3848"/>
    <lineage>
        <taxon>Eukaryota</taxon>
        <taxon>Viridiplantae</taxon>
        <taxon>Streptophyta</taxon>
        <taxon>Embryophyta</taxon>
        <taxon>Tracheophyta</taxon>
        <taxon>Spermatophyta</taxon>
        <taxon>Magnoliopsida</taxon>
        <taxon>eudicotyledons</taxon>
        <taxon>Gunneridae</taxon>
        <taxon>Pentapetalae</taxon>
        <taxon>rosids</taxon>
        <taxon>fabids</taxon>
        <taxon>Fabales</taxon>
        <taxon>Fabaceae</taxon>
        <taxon>Papilionoideae</taxon>
        <taxon>50 kb inversion clade</taxon>
        <taxon>NPAAA clade</taxon>
        <taxon>indigoferoid/millettioid clade</taxon>
        <taxon>Phaseoleae</taxon>
        <taxon>Glycine</taxon>
        <taxon>Glycine subgen. Soja</taxon>
    </lineage>
</organism>
<accession>A0A0B2QS63</accession>
<protein>
    <submittedName>
        <fullName evidence="1">Uncharacterized protein</fullName>
    </submittedName>
</protein>
<reference evidence="1" key="1">
    <citation type="submission" date="2014-07" db="EMBL/GenBank/DDBJ databases">
        <title>Identification of a novel salt tolerance gene in wild soybean by whole-genome sequencing.</title>
        <authorList>
            <person name="Lam H.-M."/>
            <person name="Qi X."/>
            <person name="Li M.-W."/>
            <person name="Liu X."/>
            <person name="Xie M."/>
            <person name="Ni M."/>
            <person name="Xu X."/>
        </authorList>
    </citation>
    <scope>NUCLEOTIDE SEQUENCE [LARGE SCALE GENOMIC DNA]</scope>
    <source>
        <tissue evidence="1">Root</tissue>
    </source>
</reference>
<evidence type="ECO:0000313" key="1">
    <source>
        <dbReference type="EMBL" id="KHN24215.1"/>
    </source>
</evidence>